<organism evidence="1">
    <name type="scientific">termite gut metagenome</name>
    <dbReference type="NCBI Taxonomy" id="433724"/>
    <lineage>
        <taxon>unclassified sequences</taxon>
        <taxon>metagenomes</taxon>
        <taxon>organismal metagenomes</taxon>
    </lineage>
</organism>
<dbReference type="EMBL" id="SNRY01000869">
    <property type="protein sequence ID" value="KAA6335686.1"/>
    <property type="molecule type" value="Genomic_DNA"/>
</dbReference>
<sequence>MCYLLPPCRIVTITISFLCQRIIYHNRRTVSLRIQYSCYSTYRIRYGFNKFGWENRFIIPRKNIYGGDASSSHIIMKLMPQETLPRCS</sequence>
<reference evidence="1" key="1">
    <citation type="submission" date="2019-03" db="EMBL/GenBank/DDBJ databases">
        <title>Single cell metagenomics reveals metabolic interactions within the superorganism composed of flagellate Streblomastix strix and complex community of Bacteroidetes bacteria on its surface.</title>
        <authorList>
            <person name="Treitli S.C."/>
            <person name="Kolisko M."/>
            <person name="Husnik F."/>
            <person name="Keeling P."/>
            <person name="Hampl V."/>
        </authorList>
    </citation>
    <scope>NUCLEOTIDE SEQUENCE</scope>
    <source>
        <strain evidence="1">STM</strain>
    </source>
</reference>
<name>A0A5J4RP19_9ZZZZ</name>
<evidence type="ECO:0000313" key="1">
    <source>
        <dbReference type="EMBL" id="KAA6335686.1"/>
    </source>
</evidence>
<accession>A0A5J4RP19</accession>
<proteinExistence type="predicted"/>
<comment type="caution">
    <text evidence="1">The sequence shown here is derived from an EMBL/GenBank/DDBJ whole genome shotgun (WGS) entry which is preliminary data.</text>
</comment>
<gene>
    <name evidence="1" type="ORF">EZS27_016107</name>
</gene>
<protein>
    <submittedName>
        <fullName evidence="1">Uncharacterized protein</fullName>
    </submittedName>
</protein>
<dbReference type="AlphaFoldDB" id="A0A5J4RP19"/>